<proteinExistence type="predicted"/>
<comment type="caution">
    <text evidence="1">The sequence shown here is derived from an EMBL/GenBank/DDBJ whole genome shotgun (WGS) entry which is preliminary data.</text>
</comment>
<evidence type="ECO:0000313" key="1">
    <source>
        <dbReference type="EMBL" id="KAK9665920.1"/>
    </source>
</evidence>
<evidence type="ECO:0000313" key="2">
    <source>
        <dbReference type="Proteomes" id="UP001443914"/>
    </source>
</evidence>
<name>A0AAW1GQK2_SAPOF</name>
<keyword evidence="2" id="KW-1185">Reference proteome</keyword>
<dbReference type="EMBL" id="JBDFQZ010000014">
    <property type="protein sequence ID" value="KAK9665920.1"/>
    <property type="molecule type" value="Genomic_DNA"/>
</dbReference>
<accession>A0AAW1GQK2</accession>
<reference evidence="1" key="1">
    <citation type="submission" date="2024-03" db="EMBL/GenBank/DDBJ databases">
        <title>WGS assembly of Saponaria officinalis var. Norfolk2.</title>
        <authorList>
            <person name="Jenkins J."/>
            <person name="Shu S."/>
            <person name="Grimwood J."/>
            <person name="Barry K."/>
            <person name="Goodstein D."/>
            <person name="Schmutz J."/>
            <person name="Leebens-Mack J."/>
            <person name="Osbourn A."/>
        </authorList>
    </citation>
    <scope>NUCLEOTIDE SEQUENCE [LARGE SCALE GENOMIC DNA]</scope>
    <source>
        <strain evidence="1">JIC</strain>
    </source>
</reference>
<gene>
    <name evidence="1" type="ORF">RND81_14G145900</name>
</gene>
<dbReference type="Proteomes" id="UP001443914">
    <property type="component" value="Unassembled WGS sequence"/>
</dbReference>
<sequence length="128" mass="14642">MKLTCKSMKSESKNNDSDRENLICCVTQHDGSHCERPPLPDRKRCMKHKGMRVNQAVSEVSNPKSLITVSLFNPVIVDICKVHLDDGNCCIRKPVKGRKRCEEHKGMRVDVYVSKLSSRDKWFNAKLV</sequence>
<protein>
    <submittedName>
        <fullName evidence="1">Uncharacterized protein</fullName>
    </submittedName>
</protein>
<dbReference type="PANTHER" id="PTHR35133">
    <property type="entry name" value="PROTEIN EFFECTOR OF TRANSCRIPTION 2-RELATED"/>
    <property type="match status" value="1"/>
</dbReference>
<dbReference type="GO" id="GO:0003677">
    <property type="term" value="F:DNA binding"/>
    <property type="evidence" value="ECO:0007669"/>
    <property type="project" value="InterPro"/>
</dbReference>
<dbReference type="AlphaFoldDB" id="A0AAW1GQK2"/>
<organism evidence="1 2">
    <name type="scientific">Saponaria officinalis</name>
    <name type="common">Common soapwort</name>
    <name type="synonym">Lychnis saponaria</name>
    <dbReference type="NCBI Taxonomy" id="3572"/>
    <lineage>
        <taxon>Eukaryota</taxon>
        <taxon>Viridiplantae</taxon>
        <taxon>Streptophyta</taxon>
        <taxon>Embryophyta</taxon>
        <taxon>Tracheophyta</taxon>
        <taxon>Spermatophyta</taxon>
        <taxon>Magnoliopsida</taxon>
        <taxon>eudicotyledons</taxon>
        <taxon>Gunneridae</taxon>
        <taxon>Pentapetalae</taxon>
        <taxon>Caryophyllales</taxon>
        <taxon>Caryophyllaceae</taxon>
        <taxon>Caryophylleae</taxon>
        <taxon>Saponaria</taxon>
    </lineage>
</organism>
<dbReference type="InterPro" id="IPR038909">
    <property type="entry name" value="Effector_transcript"/>
</dbReference>
<dbReference type="PANTHER" id="PTHR35133:SF1">
    <property type="entry name" value="PROTEIN EFFECTOR OF TRANSCRIPTION 2-RELATED"/>
    <property type="match status" value="1"/>
</dbReference>
<dbReference type="GO" id="GO:0006355">
    <property type="term" value="P:regulation of DNA-templated transcription"/>
    <property type="evidence" value="ECO:0007669"/>
    <property type="project" value="InterPro"/>
</dbReference>